<gene>
    <name evidence="3" type="ORF">A3860_38290</name>
</gene>
<dbReference type="GO" id="GO:0005975">
    <property type="term" value="P:carbohydrate metabolic process"/>
    <property type="evidence" value="ECO:0007669"/>
    <property type="project" value="InterPro"/>
</dbReference>
<dbReference type="OrthoDB" id="3902805at2"/>
<dbReference type="GO" id="GO:0004553">
    <property type="term" value="F:hydrolase activity, hydrolyzing O-glycosyl compounds"/>
    <property type="evidence" value="ECO:0007669"/>
    <property type="project" value="UniProtKB-ARBA"/>
</dbReference>
<dbReference type="SUPFAM" id="SSF48208">
    <property type="entry name" value="Six-hairpin glycosidases"/>
    <property type="match status" value="1"/>
</dbReference>
<dbReference type="PANTHER" id="PTHR31616">
    <property type="entry name" value="TREHALASE"/>
    <property type="match status" value="1"/>
</dbReference>
<feature type="domain" description="GH15-like" evidence="1">
    <location>
        <begin position="229"/>
        <end position="592"/>
    </location>
</feature>
<organism evidence="3 4">
    <name type="scientific">Niastella vici</name>
    <dbReference type="NCBI Taxonomy" id="1703345"/>
    <lineage>
        <taxon>Bacteria</taxon>
        <taxon>Pseudomonadati</taxon>
        <taxon>Bacteroidota</taxon>
        <taxon>Chitinophagia</taxon>
        <taxon>Chitinophagales</taxon>
        <taxon>Chitinophagaceae</taxon>
        <taxon>Niastella</taxon>
    </lineage>
</organism>
<dbReference type="Gene3D" id="1.50.10.10">
    <property type="match status" value="1"/>
</dbReference>
<dbReference type="RefSeq" id="WP_081154878.1">
    <property type="nucleotide sequence ID" value="NZ_LVYD01000084.1"/>
</dbReference>
<comment type="caution">
    <text evidence="3">The sequence shown here is derived from an EMBL/GenBank/DDBJ whole genome shotgun (WGS) entry which is preliminary data.</text>
</comment>
<dbReference type="Proteomes" id="UP000192796">
    <property type="component" value="Unassembled WGS sequence"/>
</dbReference>
<dbReference type="STRING" id="1703345.A3860_38290"/>
<dbReference type="InterPro" id="IPR012341">
    <property type="entry name" value="6hp_glycosidase-like_sf"/>
</dbReference>
<accession>A0A1V9FLS4</accession>
<evidence type="ECO:0000259" key="1">
    <source>
        <dbReference type="Pfam" id="PF00723"/>
    </source>
</evidence>
<keyword evidence="4" id="KW-1185">Reference proteome</keyword>
<evidence type="ECO:0000313" key="3">
    <source>
        <dbReference type="EMBL" id="OQP59241.1"/>
    </source>
</evidence>
<dbReference type="Pfam" id="PF00723">
    <property type="entry name" value="Glyco_hydro_15"/>
    <property type="match status" value="1"/>
</dbReference>
<evidence type="ECO:0000259" key="2">
    <source>
        <dbReference type="Pfam" id="PF19291"/>
    </source>
</evidence>
<dbReference type="AlphaFoldDB" id="A0A1V9FLS4"/>
<feature type="domain" description="Trehalase-like N-terminal" evidence="2">
    <location>
        <begin position="5"/>
        <end position="185"/>
    </location>
</feature>
<reference evidence="3 4" key="1">
    <citation type="submission" date="2016-03" db="EMBL/GenBank/DDBJ databases">
        <title>Niastella vici sp. nov., isolated from farmland soil.</title>
        <authorList>
            <person name="Chen L."/>
            <person name="Wang D."/>
            <person name="Yang S."/>
            <person name="Wang G."/>
        </authorList>
    </citation>
    <scope>NUCLEOTIDE SEQUENCE [LARGE SCALE GENOMIC DNA]</scope>
    <source>
        <strain evidence="3 4">DJ57</strain>
    </source>
</reference>
<name>A0A1V9FLS4_9BACT</name>
<proteinExistence type="predicted"/>
<dbReference type="InterPro" id="IPR045582">
    <property type="entry name" value="Trehalase-like_N"/>
</dbReference>
<protein>
    <submittedName>
        <fullName evidence="3">Glucoamylase</fullName>
    </submittedName>
</protein>
<dbReference type="InterPro" id="IPR008928">
    <property type="entry name" value="6-hairpin_glycosidase_sf"/>
</dbReference>
<dbReference type="InterPro" id="IPR011613">
    <property type="entry name" value="GH15-like"/>
</dbReference>
<sequence>MAYLPIENYGIIGDLNTVALVGLNGSVDFMCFPNFDSPSIFAALLDDKKGGYFQISPVFSEVKTKQLYLPDTNVLLTRFLSPDGVAEIADFMPVEELQNGRELVRRVTTVRGDVQYKMHCLPAFDYGQSEHRVNIISDKEIILESTGANKTVLRLMSTVPMEIDSDKGMITALFKLSPNQTADFLLKHIDKKHEDKIELKTFVTKSLFETVNYWKDWVAQSTYNGRWMEIVNRSALLLKLLTSYHYGSIVAAPTFSLPESIGGERNWDYRYTWIRDAAFTTYALLRLGYKKETGAFINWVEKLCQDIKGHDRLGNMYSIDGGRQLKEGVIKNFEGYKLSSPVRVGNNGYRQLQLDIYGELLDSVYLYNKYGEPISYDFWKDLELQINWLAKNWDQPDEGIWEVRGGKRKFLYSRLLCWVAFDRAIKIAKRRSFPLNSAWRTERDKIYSSIYSEFWDSSKKAFVQYPKAPTVDASTLLMPLVRFISPKDPRWLSTLACIENELVSDSLVYRYRPELAAPDGLVSHEGTFSMCTFWYVECLSRSGQLEKARFYFEKMLGYANHLGLYSEQLGFTGEHLGNFPQAFTHLGLISAAINLDKQLNDSRNKNVNQLFI</sequence>
<dbReference type="EMBL" id="LVYD01000084">
    <property type="protein sequence ID" value="OQP59241.1"/>
    <property type="molecule type" value="Genomic_DNA"/>
</dbReference>
<dbReference type="PANTHER" id="PTHR31616:SF0">
    <property type="entry name" value="GLUCAN 1,4-ALPHA-GLUCOSIDASE"/>
    <property type="match status" value="1"/>
</dbReference>
<evidence type="ECO:0000313" key="4">
    <source>
        <dbReference type="Proteomes" id="UP000192796"/>
    </source>
</evidence>
<dbReference type="Pfam" id="PF19291">
    <property type="entry name" value="TREH_N"/>
    <property type="match status" value="1"/>
</dbReference>